<evidence type="ECO:0000256" key="1">
    <source>
        <dbReference type="ARBA" id="ARBA00004496"/>
    </source>
</evidence>
<keyword evidence="3 9" id="KW-0963">Cytoplasm</keyword>
<evidence type="ECO:0000256" key="4">
    <source>
        <dbReference type="ARBA" id="ARBA00022679"/>
    </source>
</evidence>
<dbReference type="InterPro" id="IPR023865">
    <property type="entry name" value="Aliphatic_acid_kinase_CS"/>
</dbReference>
<dbReference type="SUPFAM" id="SSF53067">
    <property type="entry name" value="Actin-like ATPase domain"/>
    <property type="match status" value="2"/>
</dbReference>
<comment type="similarity">
    <text evidence="2 9 10">Belongs to the acetokinase family.</text>
</comment>
<dbReference type="PANTHER" id="PTHR21060:SF20">
    <property type="entry name" value="BUTYRATE KINASE 1-RELATED"/>
    <property type="match status" value="1"/>
</dbReference>
<keyword evidence="5 9" id="KW-0547">Nucleotide-binding</keyword>
<comment type="subcellular location">
    <subcellularLocation>
        <location evidence="1 9">Cytoplasm</location>
    </subcellularLocation>
</comment>
<dbReference type="InterPro" id="IPR000890">
    <property type="entry name" value="Aliphatic_acid_kin_short-chain"/>
</dbReference>
<dbReference type="InterPro" id="IPR011245">
    <property type="entry name" value="Butyrate_kin"/>
</dbReference>
<accession>A0ABS4JME1</accession>
<dbReference type="PRINTS" id="PR00471">
    <property type="entry name" value="ACETATEKNASE"/>
</dbReference>
<sequence>MTTVSADAPRILVINPTATATHVALFDGEEERLAAELVHSREELARFERIWDQFLMRRDRITGYLRDAGVPLESLRAVVGRGGLMKPVPGGVYAVNGAMLEDLRTGVQGEHASNLGGILAYGIAHALGIPAFVVDPVSTDEMRAEAHLTGLPELRRSSLAHALNMRWIARKAAAALGKAYAEANLVVAHLGAGISVSAHQGGRMVDATNALEDGPFAPERAGRLPAGDLVRLCFSGRYTERQLIRKLTAEGGLIAHLGTADWREVERRIEQGDQQADLVYSAMAYQVAREIGAMAVALRARADAVVLTGELAHSDRLTGMISARVGWIAPVMRFPGSEENRALAAGALRVLRGEEEALTYR</sequence>
<name>A0ABS4JME1_9FIRM</name>
<dbReference type="GO" id="GO:0047761">
    <property type="term" value="F:butyrate kinase activity"/>
    <property type="evidence" value="ECO:0007669"/>
    <property type="project" value="UniProtKB-EC"/>
</dbReference>
<keyword evidence="4 9" id="KW-0808">Transferase</keyword>
<evidence type="ECO:0000313" key="12">
    <source>
        <dbReference type="Proteomes" id="UP001519289"/>
    </source>
</evidence>
<organism evidence="11 12">
    <name type="scientific">Symbiobacterium terraclitae</name>
    <dbReference type="NCBI Taxonomy" id="557451"/>
    <lineage>
        <taxon>Bacteria</taxon>
        <taxon>Bacillati</taxon>
        <taxon>Bacillota</taxon>
        <taxon>Clostridia</taxon>
        <taxon>Eubacteriales</taxon>
        <taxon>Symbiobacteriaceae</taxon>
        <taxon>Symbiobacterium</taxon>
    </lineage>
</organism>
<dbReference type="HAMAP" id="MF_00542">
    <property type="entry name" value="Butyrate_kinase"/>
    <property type="match status" value="1"/>
</dbReference>
<keyword evidence="7 9" id="KW-0067">ATP-binding</keyword>
<evidence type="ECO:0000256" key="9">
    <source>
        <dbReference type="HAMAP-Rule" id="MF_00542"/>
    </source>
</evidence>
<comment type="catalytic activity">
    <reaction evidence="8 9">
        <text>butanoate + ATP = butanoyl phosphate + ADP</text>
        <dbReference type="Rhea" id="RHEA:13585"/>
        <dbReference type="ChEBI" id="CHEBI:17968"/>
        <dbReference type="ChEBI" id="CHEBI:30616"/>
        <dbReference type="ChEBI" id="CHEBI:58079"/>
        <dbReference type="ChEBI" id="CHEBI:456216"/>
        <dbReference type="EC" id="2.7.2.7"/>
    </reaction>
</comment>
<evidence type="ECO:0000256" key="7">
    <source>
        <dbReference type="ARBA" id="ARBA00022840"/>
    </source>
</evidence>
<dbReference type="Pfam" id="PF00871">
    <property type="entry name" value="Acetate_kinase"/>
    <property type="match status" value="1"/>
</dbReference>
<dbReference type="NCBIfam" id="TIGR02707">
    <property type="entry name" value="butyr_kinase"/>
    <property type="match status" value="1"/>
</dbReference>
<protein>
    <recommendedName>
        <fullName evidence="9">Probable butyrate kinase</fullName>
        <shortName evidence="9">BK</shortName>
        <ecNumber evidence="9">2.7.2.7</ecNumber>
    </recommendedName>
    <alternativeName>
        <fullName evidence="9">Branched-chain carboxylic acid kinase</fullName>
    </alternativeName>
</protein>
<gene>
    <name evidence="9" type="primary">buk</name>
    <name evidence="11" type="ORF">J2Z79_000079</name>
</gene>
<comment type="caution">
    <text evidence="11">The sequence shown here is derived from an EMBL/GenBank/DDBJ whole genome shotgun (WGS) entry which is preliminary data.</text>
</comment>
<evidence type="ECO:0000256" key="6">
    <source>
        <dbReference type="ARBA" id="ARBA00022777"/>
    </source>
</evidence>
<reference evidence="11 12" key="1">
    <citation type="submission" date="2021-03" db="EMBL/GenBank/DDBJ databases">
        <title>Genomic Encyclopedia of Type Strains, Phase IV (KMG-IV): sequencing the most valuable type-strain genomes for metagenomic binning, comparative biology and taxonomic classification.</title>
        <authorList>
            <person name="Goeker M."/>
        </authorList>
    </citation>
    <scope>NUCLEOTIDE SEQUENCE [LARGE SCALE GENOMIC DNA]</scope>
    <source>
        <strain evidence="11 12">DSM 27138</strain>
    </source>
</reference>
<evidence type="ECO:0000256" key="2">
    <source>
        <dbReference type="ARBA" id="ARBA00008748"/>
    </source>
</evidence>
<dbReference type="CDD" id="cd24011">
    <property type="entry name" value="ASKHA_NBD_BK"/>
    <property type="match status" value="1"/>
</dbReference>
<keyword evidence="12" id="KW-1185">Reference proteome</keyword>
<dbReference type="Gene3D" id="3.30.420.40">
    <property type="match status" value="2"/>
</dbReference>
<dbReference type="InterPro" id="IPR043129">
    <property type="entry name" value="ATPase_NBD"/>
</dbReference>
<keyword evidence="6 9" id="KW-0418">Kinase</keyword>
<dbReference type="PANTHER" id="PTHR21060">
    <property type="entry name" value="ACETATE KINASE"/>
    <property type="match status" value="1"/>
</dbReference>
<evidence type="ECO:0000256" key="10">
    <source>
        <dbReference type="RuleBase" id="RU003835"/>
    </source>
</evidence>
<proteinExistence type="inferred from homology"/>
<evidence type="ECO:0000256" key="8">
    <source>
        <dbReference type="ARBA" id="ARBA00048596"/>
    </source>
</evidence>
<dbReference type="Proteomes" id="UP001519289">
    <property type="component" value="Unassembled WGS sequence"/>
</dbReference>
<dbReference type="NCBIfam" id="NF002834">
    <property type="entry name" value="PRK03011.1-5"/>
    <property type="match status" value="1"/>
</dbReference>
<evidence type="ECO:0000256" key="3">
    <source>
        <dbReference type="ARBA" id="ARBA00022490"/>
    </source>
</evidence>
<evidence type="ECO:0000256" key="5">
    <source>
        <dbReference type="ARBA" id="ARBA00022741"/>
    </source>
</evidence>
<dbReference type="PIRSF" id="PIRSF036458">
    <property type="entry name" value="Butyrate_kin"/>
    <property type="match status" value="1"/>
</dbReference>
<dbReference type="PROSITE" id="PS01076">
    <property type="entry name" value="ACETATE_KINASE_2"/>
    <property type="match status" value="1"/>
</dbReference>
<dbReference type="RefSeq" id="WP_342589383.1">
    <property type="nucleotide sequence ID" value="NZ_JAGGLG010000001.1"/>
</dbReference>
<evidence type="ECO:0000313" key="11">
    <source>
        <dbReference type="EMBL" id="MBP2016706.1"/>
    </source>
</evidence>
<dbReference type="EMBL" id="JAGGLG010000001">
    <property type="protein sequence ID" value="MBP2016706.1"/>
    <property type="molecule type" value="Genomic_DNA"/>
</dbReference>
<dbReference type="EC" id="2.7.2.7" evidence="9"/>